<reference evidence="1" key="2">
    <citation type="journal article" date="2015" name="Data Brief">
        <title>Shoot transcriptome of the giant reed, Arundo donax.</title>
        <authorList>
            <person name="Barrero R.A."/>
            <person name="Guerrero F.D."/>
            <person name="Moolhuijzen P."/>
            <person name="Goolsby J.A."/>
            <person name="Tidwell J."/>
            <person name="Bellgard S.E."/>
            <person name="Bellgard M.I."/>
        </authorList>
    </citation>
    <scope>NUCLEOTIDE SEQUENCE</scope>
    <source>
        <tissue evidence="1">Shoot tissue taken approximately 20 cm above the soil surface</tissue>
    </source>
</reference>
<reference evidence="1" key="1">
    <citation type="submission" date="2014-09" db="EMBL/GenBank/DDBJ databases">
        <authorList>
            <person name="Magalhaes I.L.F."/>
            <person name="Oliveira U."/>
            <person name="Santos F.R."/>
            <person name="Vidigal T.H.D.A."/>
            <person name="Brescovit A.D."/>
            <person name="Santos A.J."/>
        </authorList>
    </citation>
    <scope>NUCLEOTIDE SEQUENCE</scope>
    <source>
        <tissue evidence="1">Shoot tissue taken approximately 20 cm above the soil surface</tissue>
    </source>
</reference>
<organism evidence="1">
    <name type="scientific">Arundo donax</name>
    <name type="common">Giant reed</name>
    <name type="synonym">Donax arundinaceus</name>
    <dbReference type="NCBI Taxonomy" id="35708"/>
    <lineage>
        <taxon>Eukaryota</taxon>
        <taxon>Viridiplantae</taxon>
        <taxon>Streptophyta</taxon>
        <taxon>Embryophyta</taxon>
        <taxon>Tracheophyta</taxon>
        <taxon>Spermatophyta</taxon>
        <taxon>Magnoliopsida</taxon>
        <taxon>Liliopsida</taxon>
        <taxon>Poales</taxon>
        <taxon>Poaceae</taxon>
        <taxon>PACMAD clade</taxon>
        <taxon>Arundinoideae</taxon>
        <taxon>Arundineae</taxon>
        <taxon>Arundo</taxon>
    </lineage>
</organism>
<dbReference type="EMBL" id="GBRH01260781">
    <property type="protein sequence ID" value="JAD37114.1"/>
    <property type="molecule type" value="Transcribed_RNA"/>
</dbReference>
<evidence type="ECO:0000313" key="1">
    <source>
        <dbReference type="EMBL" id="JAD37114.1"/>
    </source>
</evidence>
<proteinExistence type="predicted"/>
<name>A0A0A8ZCL8_ARUDO</name>
<evidence type="ECO:0008006" key="2">
    <source>
        <dbReference type="Google" id="ProtNLM"/>
    </source>
</evidence>
<protein>
    <recommendedName>
        <fullName evidence="2">DDE Tnp4 domain-containing protein</fullName>
    </recommendedName>
</protein>
<sequence length="65" mass="7635">MKWRILLDLPSYPMLKQSHIIHACMALHNFIRDSALSDVEFDQCDRDENYMPIPSSNASQKSIRR</sequence>
<accession>A0A0A8ZCL8</accession>
<dbReference type="AlphaFoldDB" id="A0A0A8ZCL8"/>